<evidence type="ECO:0000256" key="1">
    <source>
        <dbReference type="SAM" id="MobiDB-lite"/>
    </source>
</evidence>
<protein>
    <submittedName>
        <fullName evidence="2">Uncharacterized protein</fullName>
    </submittedName>
</protein>
<dbReference type="PANTHER" id="PTHR35757">
    <property type="entry name" value="THERMOSOME SUBUNIT GAMMA"/>
    <property type="match status" value="1"/>
</dbReference>
<feature type="region of interest" description="Disordered" evidence="1">
    <location>
        <begin position="31"/>
        <end position="71"/>
    </location>
</feature>
<proteinExistence type="predicted"/>
<evidence type="ECO:0000313" key="2">
    <source>
        <dbReference type="EMBL" id="OEU12403.1"/>
    </source>
</evidence>
<dbReference type="InParanoid" id="A0A1E7F3H1"/>
<dbReference type="AlphaFoldDB" id="A0A1E7F3H1"/>
<dbReference type="OrthoDB" id="45571at2759"/>
<dbReference type="KEGG" id="fcy:FRACYDRAFT_244670"/>
<organism evidence="2 3">
    <name type="scientific">Fragilariopsis cylindrus CCMP1102</name>
    <dbReference type="NCBI Taxonomy" id="635003"/>
    <lineage>
        <taxon>Eukaryota</taxon>
        <taxon>Sar</taxon>
        <taxon>Stramenopiles</taxon>
        <taxon>Ochrophyta</taxon>
        <taxon>Bacillariophyta</taxon>
        <taxon>Bacillariophyceae</taxon>
        <taxon>Bacillariophycidae</taxon>
        <taxon>Bacillariales</taxon>
        <taxon>Bacillariaceae</taxon>
        <taxon>Fragilariopsis</taxon>
    </lineage>
</organism>
<keyword evidence="3" id="KW-1185">Reference proteome</keyword>
<name>A0A1E7F3H1_9STRA</name>
<feature type="compositionally biased region" description="Low complexity" evidence="1">
    <location>
        <begin position="53"/>
        <end position="70"/>
    </location>
</feature>
<dbReference type="EMBL" id="KV784365">
    <property type="protein sequence ID" value="OEU12403.1"/>
    <property type="molecule type" value="Genomic_DNA"/>
</dbReference>
<evidence type="ECO:0000313" key="3">
    <source>
        <dbReference type="Proteomes" id="UP000095751"/>
    </source>
</evidence>
<reference evidence="2 3" key="1">
    <citation type="submission" date="2016-09" db="EMBL/GenBank/DDBJ databases">
        <title>Extensive genetic diversity and differential bi-allelic expression allows diatom success in the polar Southern Ocean.</title>
        <authorList>
            <consortium name="DOE Joint Genome Institute"/>
            <person name="Mock T."/>
            <person name="Otillar R.P."/>
            <person name="Strauss J."/>
            <person name="Dupont C."/>
            <person name="Frickenhaus S."/>
            <person name="Maumus F."/>
            <person name="Mcmullan M."/>
            <person name="Sanges R."/>
            <person name="Schmutz J."/>
            <person name="Toseland A."/>
            <person name="Valas R."/>
            <person name="Veluchamy A."/>
            <person name="Ward B.J."/>
            <person name="Allen A."/>
            <person name="Barry K."/>
            <person name="Falciatore A."/>
            <person name="Ferrante M."/>
            <person name="Fortunato A.E."/>
            <person name="Gloeckner G."/>
            <person name="Gruber A."/>
            <person name="Hipkin R."/>
            <person name="Janech M."/>
            <person name="Kroth P."/>
            <person name="Leese F."/>
            <person name="Lindquist E."/>
            <person name="Lyon B.R."/>
            <person name="Martin J."/>
            <person name="Mayer C."/>
            <person name="Parker M."/>
            <person name="Quesneville H."/>
            <person name="Raymond J."/>
            <person name="Uhlig C."/>
            <person name="Valentin K.U."/>
            <person name="Worden A.Z."/>
            <person name="Armbrust E.V."/>
            <person name="Bowler C."/>
            <person name="Green B."/>
            <person name="Moulton V."/>
            <person name="Van Oosterhout C."/>
            <person name="Grigoriev I."/>
        </authorList>
    </citation>
    <scope>NUCLEOTIDE SEQUENCE [LARGE SCALE GENOMIC DNA]</scope>
    <source>
        <strain evidence="2 3">CCMP1102</strain>
    </source>
</reference>
<sequence length="501" mass="56479">MSSSPSPSEAQAQPSAIYSFTSINLRRSNKLQKRKGLSVGNFHRHQGRRSKMSLSASSTTNGSNGSKDTSYLQWSHQKDLWKMQTAVTTFRRGDQTVELHSQLHIGDWQYFEHWNSDEKFNKKFDCVLYELLVDEDLLKYEQGNWRLKDKIMASPSDKIFGQNLGLQCQVSVIDYTKPTWCHADLSSQEFTNMAQMDNSNNNNINNKSGSGEYNVFKNDQPLWKLASPESSSTAAEAVAALMVGPPTLNYSTQIPRKRRLFTNLFLPGGSLAFALRGILWMTIPAPELSIILLDWSSLLQGGSNPSALSQLALPILTSLVKFDFPQMRKFLFGQVLISSKKSASERENSSSSWSLLVIKRNDHALDILRRKLEEKDTNSVALLYGSSHCPDLHNKIVSMGFKPTKMIWRTAWSAQEGTGNDHKPQEQQGVQTPMVPALGAFLIFYLLVGGFDWVGMVDSVSSLLLDDANYLEAIFEVIFYLFRHVLLYLTMSKSLVDWTES</sequence>
<dbReference type="Proteomes" id="UP000095751">
    <property type="component" value="Unassembled WGS sequence"/>
</dbReference>
<accession>A0A1E7F3H1</accession>
<gene>
    <name evidence="2" type="ORF">FRACYDRAFT_244670</name>
</gene>
<dbReference type="PANTHER" id="PTHR35757:SF1">
    <property type="entry name" value="THERMOSOME SUBUNIT GAMMA"/>
    <property type="match status" value="1"/>
</dbReference>
<feature type="compositionally biased region" description="Basic residues" evidence="1">
    <location>
        <begin position="31"/>
        <end position="51"/>
    </location>
</feature>